<evidence type="ECO:0000313" key="1">
    <source>
        <dbReference type="EMBL" id="KAJ8322127.1"/>
    </source>
</evidence>
<organism evidence="1 2">
    <name type="scientific">Tegillarca granosa</name>
    <name type="common">Malaysian cockle</name>
    <name type="synonym">Anadara granosa</name>
    <dbReference type="NCBI Taxonomy" id="220873"/>
    <lineage>
        <taxon>Eukaryota</taxon>
        <taxon>Metazoa</taxon>
        <taxon>Spiralia</taxon>
        <taxon>Lophotrochozoa</taxon>
        <taxon>Mollusca</taxon>
        <taxon>Bivalvia</taxon>
        <taxon>Autobranchia</taxon>
        <taxon>Pteriomorphia</taxon>
        <taxon>Arcoida</taxon>
        <taxon>Arcoidea</taxon>
        <taxon>Arcidae</taxon>
        <taxon>Tegillarca</taxon>
    </lineage>
</organism>
<sequence length="67" mass="7945">MNFDFTRENKLAIVYAVTKKQKKPIYKTKHLKSPTKPYQGGASDTDSAIKMDDKMMTERIKKLYYFY</sequence>
<protein>
    <submittedName>
        <fullName evidence="1">Uncharacterized protein</fullName>
    </submittedName>
</protein>
<name>A0ABQ9FZ19_TEGGR</name>
<dbReference type="EMBL" id="JARBDR010000018">
    <property type="protein sequence ID" value="KAJ8322127.1"/>
    <property type="molecule type" value="Genomic_DNA"/>
</dbReference>
<reference evidence="1 2" key="1">
    <citation type="submission" date="2022-12" db="EMBL/GenBank/DDBJ databases">
        <title>Chromosome-level genome of Tegillarca granosa.</title>
        <authorList>
            <person name="Kim J."/>
        </authorList>
    </citation>
    <scope>NUCLEOTIDE SEQUENCE [LARGE SCALE GENOMIC DNA]</scope>
    <source>
        <strain evidence="1">Teg-2019</strain>
        <tissue evidence="1">Adductor muscle</tissue>
    </source>
</reference>
<comment type="caution">
    <text evidence="1">The sequence shown here is derived from an EMBL/GenBank/DDBJ whole genome shotgun (WGS) entry which is preliminary data.</text>
</comment>
<proteinExistence type="predicted"/>
<evidence type="ECO:0000313" key="2">
    <source>
        <dbReference type="Proteomes" id="UP001217089"/>
    </source>
</evidence>
<gene>
    <name evidence="1" type="ORF">KUTeg_000598</name>
</gene>
<accession>A0ABQ9FZ19</accession>
<keyword evidence="2" id="KW-1185">Reference proteome</keyword>
<dbReference type="Proteomes" id="UP001217089">
    <property type="component" value="Unassembled WGS sequence"/>
</dbReference>